<accession>A0A5K8A095</accession>
<evidence type="ECO:0000313" key="2">
    <source>
        <dbReference type="EMBL" id="BBO85868.1"/>
    </source>
</evidence>
<sequence length="511" mass="58868">MTYQNVIGFVHNSKKGYPTSWYDAADLYKKWAEKQEWARETLSERNDIPKWFKNGTAILDYPIRKRAGRGVHEQIPQLATNYSNDLGVTVTARPRGWEKHGNWIGPDIFPAYQEKRFSASVNSIKNHGGRLFLYLEGYQWMLNEPNYQYDGRDYFRKHCGDCAVQRMNGEYTFSNKGRVYAQGCRTTETAQEALYRNALKCVELGADALQIEVVGGGGQPCYNPKHDHPPGYGKWIYERFADLLQRVRTDGRKINPELALSIEEPCELYIPLLDAYNGRDFRELRWPRHIPHSRGIPLFTYIYHEYALGFSGYHWNFLTKGRQLYQYRNVAMNFVCGKINGFNILNRPEDAAITNHSAEARKFMRDTVRMTCITGNKYLLLGKMMRPPKVDCDTITFFYPDVRSGDKAKTNKGNWKESRVLYSAWQAPTGELGCVFANYTTGQADFNVSFPYDGVLDSPCKMLVHVPGKEVRTYQDVTMPFSRPFRLGPREIMLVELLPASENERINSGGL</sequence>
<proteinExistence type="predicted"/>
<organism evidence="2 3">
    <name type="scientific">Desulfosarcina ovata subsp. sediminis</name>
    <dbReference type="NCBI Taxonomy" id="885957"/>
    <lineage>
        <taxon>Bacteria</taxon>
        <taxon>Pseudomonadati</taxon>
        <taxon>Thermodesulfobacteriota</taxon>
        <taxon>Desulfobacteria</taxon>
        <taxon>Desulfobacterales</taxon>
        <taxon>Desulfosarcinaceae</taxon>
        <taxon>Desulfosarcina</taxon>
    </lineage>
</organism>
<dbReference type="KEGG" id="dov:DSCO28_64340"/>
<feature type="domain" description="DUF6259" evidence="1">
    <location>
        <begin position="17"/>
        <end position="310"/>
    </location>
</feature>
<gene>
    <name evidence="2" type="ORF">DSCO28_64340</name>
</gene>
<evidence type="ECO:0000259" key="1">
    <source>
        <dbReference type="Pfam" id="PF19773"/>
    </source>
</evidence>
<protein>
    <recommendedName>
        <fullName evidence="1">DUF6259 domain-containing protein</fullName>
    </recommendedName>
</protein>
<evidence type="ECO:0000313" key="3">
    <source>
        <dbReference type="Proteomes" id="UP000425960"/>
    </source>
</evidence>
<dbReference type="Proteomes" id="UP000425960">
    <property type="component" value="Chromosome"/>
</dbReference>
<reference evidence="2 3" key="1">
    <citation type="submission" date="2019-11" db="EMBL/GenBank/DDBJ databases">
        <title>Comparative genomics of hydrocarbon-degrading Desulfosarcina strains.</title>
        <authorList>
            <person name="Watanabe M."/>
            <person name="Kojima H."/>
            <person name="Fukui M."/>
        </authorList>
    </citation>
    <scope>NUCLEOTIDE SEQUENCE [LARGE SCALE GENOMIC DNA]</scope>
    <source>
        <strain evidence="2 3">28bB2T</strain>
    </source>
</reference>
<name>A0A5K8A095_9BACT</name>
<dbReference type="Pfam" id="PF19773">
    <property type="entry name" value="DUF6259"/>
    <property type="match status" value="1"/>
</dbReference>
<dbReference type="AlphaFoldDB" id="A0A5K8A095"/>
<dbReference type="EMBL" id="AP021876">
    <property type="protein sequence ID" value="BBO85868.1"/>
    <property type="molecule type" value="Genomic_DNA"/>
</dbReference>
<dbReference type="InterPro" id="IPR046226">
    <property type="entry name" value="DUF6259"/>
</dbReference>